<feature type="region of interest" description="Disordered" evidence="1">
    <location>
        <begin position="23"/>
        <end position="53"/>
    </location>
</feature>
<evidence type="ECO:0000313" key="2">
    <source>
        <dbReference type="EMBL" id="ERK62516.1"/>
    </source>
</evidence>
<evidence type="ECO:0000313" key="3">
    <source>
        <dbReference type="Proteomes" id="UP000017052"/>
    </source>
</evidence>
<accession>U2R120</accession>
<sequence>MAYLDRVSVEGVVIPEELAAPAAAAVPEADAAGDGRDGAGSGPRAGSRADAVG</sequence>
<dbReference type="AlphaFoldDB" id="U2R120"/>
<gene>
    <name evidence="2" type="ORF">HMPREF0682_1088</name>
</gene>
<comment type="caution">
    <text evidence="2">The sequence shown here is derived from an EMBL/GenBank/DDBJ whole genome shotgun (WGS) entry which is preliminary data.</text>
</comment>
<dbReference type="EMBL" id="ACVN02000028">
    <property type="protein sequence ID" value="ERK62516.1"/>
    <property type="molecule type" value="Genomic_DNA"/>
</dbReference>
<feature type="compositionally biased region" description="Low complexity" evidence="1">
    <location>
        <begin position="44"/>
        <end position="53"/>
    </location>
</feature>
<dbReference type="RefSeq" id="WP_021796276.1">
    <property type="nucleotide sequence ID" value="NZ_ACVN02000028.1"/>
</dbReference>
<proteinExistence type="predicted"/>
<dbReference type="Proteomes" id="UP000017052">
    <property type="component" value="Unassembled WGS sequence"/>
</dbReference>
<keyword evidence="3" id="KW-1185">Reference proteome</keyword>
<feature type="compositionally biased region" description="Low complexity" evidence="1">
    <location>
        <begin position="23"/>
        <end position="32"/>
    </location>
</feature>
<protein>
    <submittedName>
        <fullName evidence="2">Uncharacterized protein</fullName>
    </submittedName>
</protein>
<organism evidence="2 3">
    <name type="scientific">Propionibacterium acidifaciens F0233</name>
    <dbReference type="NCBI Taxonomy" id="553198"/>
    <lineage>
        <taxon>Bacteria</taxon>
        <taxon>Bacillati</taxon>
        <taxon>Actinomycetota</taxon>
        <taxon>Actinomycetes</taxon>
        <taxon>Propionibacteriales</taxon>
        <taxon>Propionibacteriaceae</taxon>
        <taxon>Propionibacterium</taxon>
    </lineage>
</organism>
<dbReference type="GeneID" id="95361145"/>
<reference evidence="2" key="1">
    <citation type="submission" date="2013-08" db="EMBL/GenBank/DDBJ databases">
        <authorList>
            <person name="Durkin A.S."/>
            <person name="Haft D.R."/>
            <person name="McCorrison J."/>
            <person name="Torralba M."/>
            <person name="Gillis M."/>
            <person name="Haft D.H."/>
            <person name="Methe B."/>
            <person name="Sutton G."/>
            <person name="Nelson K.E."/>
        </authorList>
    </citation>
    <scope>NUCLEOTIDE SEQUENCE [LARGE SCALE GENOMIC DNA]</scope>
    <source>
        <strain evidence="2">F0233</strain>
    </source>
</reference>
<name>U2R120_9ACTN</name>
<evidence type="ECO:0000256" key="1">
    <source>
        <dbReference type="SAM" id="MobiDB-lite"/>
    </source>
</evidence>